<name>A0ABR1C7X8_NECAM</name>
<accession>A0ABR1C7X8</accession>
<evidence type="ECO:0000313" key="3">
    <source>
        <dbReference type="Proteomes" id="UP001303046"/>
    </source>
</evidence>
<feature type="region of interest" description="Disordered" evidence="1">
    <location>
        <begin position="120"/>
        <end position="139"/>
    </location>
</feature>
<gene>
    <name evidence="2" type="primary">Necator_chrII.g5023</name>
    <name evidence="2" type="ORF">RB195_017231</name>
</gene>
<protein>
    <submittedName>
        <fullName evidence="2">Uncharacterized protein</fullName>
    </submittedName>
</protein>
<evidence type="ECO:0000313" key="2">
    <source>
        <dbReference type="EMBL" id="KAK6733361.1"/>
    </source>
</evidence>
<dbReference type="EMBL" id="JAVFWL010000002">
    <property type="protein sequence ID" value="KAK6733361.1"/>
    <property type="molecule type" value="Genomic_DNA"/>
</dbReference>
<organism evidence="2 3">
    <name type="scientific">Necator americanus</name>
    <name type="common">Human hookworm</name>
    <dbReference type="NCBI Taxonomy" id="51031"/>
    <lineage>
        <taxon>Eukaryota</taxon>
        <taxon>Metazoa</taxon>
        <taxon>Ecdysozoa</taxon>
        <taxon>Nematoda</taxon>
        <taxon>Chromadorea</taxon>
        <taxon>Rhabditida</taxon>
        <taxon>Rhabditina</taxon>
        <taxon>Rhabditomorpha</taxon>
        <taxon>Strongyloidea</taxon>
        <taxon>Ancylostomatidae</taxon>
        <taxon>Bunostominae</taxon>
        <taxon>Necator</taxon>
    </lineage>
</organism>
<reference evidence="2 3" key="1">
    <citation type="submission" date="2023-08" db="EMBL/GenBank/DDBJ databases">
        <title>A Necator americanus chromosomal reference genome.</title>
        <authorList>
            <person name="Ilik V."/>
            <person name="Petrzelkova K.J."/>
            <person name="Pardy F."/>
            <person name="Fuh T."/>
            <person name="Niatou-Singa F.S."/>
            <person name="Gouil Q."/>
            <person name="Baker L."/>
            <person name="Ritchie M.E."/>
            <person name="Jex A.R."/>
            <person name="Gazzola D."/>
            <person name="Li H."/>
            <person name="Toshio Fujiwara R."/>
            <person name="Zhan B."/>
            <person name="Aroian R.V."/>
            <person name="Pafco B."/>
            <person name="Schwarz E.M."/>
        </authorList>
    </citation>
    <scope>NUCLEOTIDE SEQUENCE [LARGE SCALE GENOMIC DNA]</scope>
    <source>
        <strain evidence="2 3">Aroian</strain>
        <tissue evidence="2">Whole animal</tissue>
    </source>
</reference>
<dbReference type="Proteomes" id="UP001303046">
    <property type="component" value="Unassembled WGS sequence"/>
</dbReference>
<sequence length="297" mass="31731">MGGGSEDPYTIQILVLIISAHISPGDFQMETFINLTFRPFDVFGGLGACIRIDVAGPLTQLRCVTELTRVSPRAQPPTHNSSGISTTLRNWLRNWRNVTLTAIGAADCYSLYSKHRPRRYPNHDHHASTSLPDRPPCPSAAQANVQTANSGTDCILTFVCPAGTNAFVWPNGGNTLISYSGTDLVCDGPSGNQWRTDMGLNVESLSCIGPVPVLGCGFCPTFAQVYVDCTMYGRVDCYPDPATIVADIQRNGAQCDLDVQCPYGATLHYIVGGGTPVDTFNALATLSCTMAGGTSTI</sequence>
<proteinExistence type="predicted"/>
<comment type="caution">
    <text evidence="2">The sequence shown here is derived from an EMBL/GenBank/DDBJ whole genome shotgun (WGS) entry which is preliminary data.</text>
</comment>
<evidence type="ECO:0000256" key="1">
    <source>
        <dbReference type="SAM" id="MobiDB-lite"/>
    </source>
</evidence>
<keyword evidence="3" id="KW-1185">Reference proteome</keyword>